<dbReference type="PANTHER" id="PTHR21310:SF37">
    <property type="entry name" value="AMINOGLYCOSIDE PHOSPHOTRANSFERASE DOMAIN-CONTAINING PROTEIN"/>
    <property type="match status" value="1"/>
</dbReference>
<comment type="caution">
    <text evidence="1">The sequence shown here is derived from an EMBL/GenBank/DDBJ whole genome shotgun (WGS) entry which is preliminary data.</text>
</comment>
<sequence length="531" mass="61199">MVPGPNIRKMATVHGSRPATLKPRHLVNSTITYSAAKECESNVLHELEYWDQETDYFSYLYQNRDSIRSIVAQHLGLNSADKCHVADPEQWMRGSFNICIPVDADGQGPNPGKKTIIRFPLPYRVGEVSCPGNADEKILCEAGTYVWLEANCPDVAIPRLYGFGLATGQTFTSLDNLPILLRSIETVRRRVLAWLGYAVPSRFVQIRNKVPAPLTTGYILIEYIGRSRGKMLSESWEEGRHNAQLRMNLFRGLSRTLLSLTRIPLPRIGSFVLDDKGYLRLNNRPLTLQIHQLENEKIPIDIPREVTYISVDSYINDILSLHESRLRHQPNAVSHLEDGFYQTSALMVMRSIWPCYFRRDFLRGPFFLNLTDIHQSNIFVDDEWNIKYFIDLEWACSRPVEMIHPPYWLTNQAIDSISVGDYETLHAEFMEALAEEESKCSSTSLSLLHPILQQGWGKGTFWCSLALNSPTALFKIFYDYIQPRFSKTHNDDSTFWVITMPYWTFNAFDFIEQKVKDKKQYDLSLREAFES</sequence>
<keyword evidence="2" id="KW-1185">Reference proteome</keyword>
<evidence type="ECO:0008006" key="3">
    <source>
        <dbReference type="Google" id="ProtNLM"/>
    </source>
</evidence>
<accession>A0AAD6D056</accession>
<gene>
    <name evidence="1" type="ORF">N7494_005205</name>
</gene>
<dbReference type="Proteomes" id="UP001220324">
    <property type="component" value="Unassembled WGS sequence"/>
</dbReference>
<reference evidence="1 2" key="1">
    <citation type="journal article" date="2023" name="IMA Fungus">
        <title>Comparative genomic study of the Penicillium genus elucidates a diverse pangenome and 15 lateral gene transfer events.</title>
        <authorList>
            <person name="Petersen C."/>
            <person name="Sorensen T."/>
            <person name="Nielsen M.R."/>
            <person name="Sondergaard T.E."/>
            <person name="Sorensen J.L."/>
            <person name="Fitzpatrick D.A."/>
            <person name="Frisvad J.C."/>
            <person name="Nielsen K.L."/>
        </authorList>
    </citation>
    <scope>NUCLEOTIDE SEQUENCE [LARGE SCALE GENOMIC DNA]</scope>
    <source>
        <strain evidence="1 2">IBT 35679</strain>
    </source>
</reference>
<evidence type="ECO:0000313" key="2">
    <source>
        <dbReference type="Proteomes" id="UP001220324"/>
    </source>
</evidence>
<dbReference type="SUPFAM" id="SSF56112">
    <property type="entry name" value="Protein kinase-like (PK-like)"/>
    <property type="match status" value="1"/>
</dbReference>
<dbReference type="InterPro" id="IPR051678">
    <property type="entry name" value="AGP_Transferase"/>
</dbReference>
<dbReference type="EMBL" id="JAQIZZ010000004">
    <property type="protein sequence ID" value="KAJ5543926.1"/>
    <property type="molecule type" value="Genomic_DNA"/>
</dbReference>
<dbReference type="PANTHER" id="PTHR21310">
    <property type="entry name" value="AMINOGLYCOSIDE PHOSPHOTRANSFERASE-RELATED-RELATED"/>
    <property type="match status" value="1"/>
</dbReference>
<organism evidence="1 2">
    <name type="scientific">Penicillium frequentans</name>
    <dbReference type="NCBI Taxonomy" id="3151616"/>
    <lineage>
        <taxon>Eukaryota</taxon>
        <taxon>Fungi</taxon>
        <taxon>Dikarya</taxon>
        <taxon>Ascomycota</taxon>
        <taxon>Pezizomycotina</taxon>
        <taxon>Eurotiomycetes</taxon>
        <taxon>Eurotiomycetidae</taxon>
        <taxon>Eurotiales</taxon>
        <taxon>Aspergillaceae</taxon>
        <taxon>Penicillium</taxon>
    </lineage>
</organism>
<dbReference type="InterPro" id="IPR011009">
    <property type="entry name" value="Kinase-like_dom_sf"/>
</dbReference>
<proteinExistence type="predicted"/>
<evidence type="ECO:0000313" key="1">
    <source>
        <dbReference type="EMBL" id="KAJ5543926.1"/>
    </source>
</evidence>
<dbReference type="AlphaFoldDB" id="A0AAD6D056"/>
<name>A0AAD6D056_9EURO</name>
<protein>
    <recommendedName>
        <fullName evidence="3">Aminoglycoside phosphotransferase domain-containing protein</fullName>
    </recommendedName>
</protein>